<feature type="coiled-coil region" evidence="1">
    <location>
        <begin position="174"/>
        <end position="201"/>
    </location>
</feature>
<evidence type="ECO:0000256" key="2">
    <source>
        <dbReference type="SAM" id="Phobius"/>
    </source>
</evidence>
<proteinExistence type="predicted"/>
<feature type="transmembrane region" description="Helical" evidence="2">
    <location>
        <begin position="31"/>
        <end position="47"/>
    </location>
</feature>
<dbReference type="Pfam" id="PF10112">
    <property type="entry name" value="Halogen_Hydrol"/>
    <property type="match status" value="1"/>
</dbReference>
<accession>C8NDW5</accession>
<keyword evidence="4" id="KW-1185">Reference proteome</keyword>
<dbReference type="STRING" id="638301.HMPREF0444_0110"/>
<organism evidence="3 4">
    <name type="scientific">Granulicatella adiacens ATCC 49175</name>
    <dbReference type="NCBI Taxonomy" id="638301"/>
    <lineage>
        <taxon>Bacteria</taxon>
        <taxon>Bacillati</taxon>
        <taxon>Bacillota</taxon>
        <taxon>Bacilli</taxon>
        <taxon>Lactobacillales</taxon>
        <taxon>Carnobacteriaceae</taxon>
        <taxon>Granulicatella</taxon>
    </lineage>
</organism>
<dbReference type="eggNOG" id="COG4915">
    <property type="taxonomic scope" value="Bacteria"/>
</dbReference>
<protein>
    <recommendedName>
        <fullName evidence="5">5-bromo-4-chloroindolyl phosphate hydrolysis protein</fullName>
    </recommendedName>
</protein>
<name>C8NDW5_9LACT</name>
<dbReference type="Proteomes" id="UP000005926">
    <property type="component" value="Unassembled WGS sequence"/>
</dbReference>
<dbReference type="EMBL" id="ACKZ01000007">
    <property type="protein sequence ID" value="EEW38117.1"/>
    <property type="molecule type" value="Genomic_DNA"/>
</dbReference>
<dbReference type="InterPro" id="IPR018770">
    <property type="entry name" value="ChloroindolylP_hydrolase"/>
</dbReference>
<sequence length="225" mass="26466">MKQWFRLIKLSFFILLTYRLADYVDGSMKKGIVVTVLLLAIFFFVLFPREMEVQSFFEKTKKPLKKTSTKVQEGYEQSGLSKQDIEYFRQKMAVVKDQINEIEDNIQGYTKLRIIANRYNTSITMKDYFRELVANPEKLPDADLFVHTCVPSLKEMTTAYRKMSEQPVKGSETYQTLQELAEKIELTCEKLEEDYLHFQKDRIQNSEAEMDYVSRKILEKGKGAK</sequence>
<evidence type="ECO:0000313" key="3">
    <source>
        <dbReference type="EMBL" id="EEW38117.1"/>
    </source>
</evidence>
<dbReference type="GeneID" id="78411623"/>
<keyword evidence="2" id="KW-0812">Transmembrane</keyword>
<dbReference type="RefSeq" id="WP_005605023.1">
    <property type="nucleotide sequence ID" value="NZ_CP102283.1"/>
</dbReference>
<evidence type="ECO:0000313" key="4">
    <source>
        <dbReference type="Proteomes" id="UP000005926"/>
    </source>
</evidence>
<keyword evidence="2" id="KW-1133">Transmembrane helix</keyword>
<keyword evidence="1" id="KW-0175">Coiled coil</keyword>
<evidence type="ECO:0000256" key="1">
    <source>
        <dbReference type="SAM" id="Coils"/>
    </source>
</evidence>
<reference evidence="3 4" key="1">
    <citation type="submission" date="2009-08" db="EMBL/GenBank/DDBJ databases">
        <authorList>
            <person name="Muzny D."/>
            <person name="Qin X."/>
            <person name="Deng J."/>
            <person name="Jiang H."/>
            <person name="Liu Y."/>
            <person name="Qu J."/>
            <person name="Song X.-Z."/>
            <person name="Zhang L."/>
            <person name="Thornton R."/>
            <person name="Coyle M."/>
            <person name="Francisco L."/>
            <person name="Jackson L."/>
            <person name="Javaid M."/>
            <person name="Korchina V."/>
            <person name="Kovar C."/>
            <person name="Mata R."/>
            <person name="Mathew T."/>
            <person name="Ngo R."/>
            <person name="Nguyen L."/>
            <person name="Nguyen N."/>
            <person name="Okwuonu G."/>
            <person name="Ongeri F."/>
            <person name="Pham C."/>
            <person name="Simmons D."/>
            <person name="Wilczek-Boney K."/>
            <person name="Hale W."/>
            <person name="Jakkamsetti A."/>
            <person name="Pham P."/>
            <person name="Ruth R."/>
            <person name="San Lucas F."/>
            <person name="Warren J."/>
            <person name="Zhang J."/>
            <person name="Zhao Z."/>
            <person name="Zhou C."/>
            <person name="Zhu D."/>
            <person name="Lee S."/>
            <person name="Bess C."/>
            <person name="Blankenburg K."/>
            <person name="Forbes L."/>
            <person name="Fu Q."/>
            <person name="Gubbala S."/>
            <person name="Hirani K."/>
            <person name="Jayaseelan J.C."/>
            <person name="Lara F."/>
            <person name="Munidasa M."/>
            <person name="Palculict T."/>
            <person name="Patil S."/>
            <person name="Pu L.-L."/>
            <person name="Saada N."/>
            <person name="Tang L."/>
            <person name="Weissenberger G."/>
            <person name="Zhu Y."/>
            <person name="Hemphill L."/>
            <person name="Shang Y."/>
            <person name="Youmans B."/>
            <person name="Ayvaz T."/>
            <person name="Ross M."/>
            <person name="Santibanez J."/>
            <person name="Aqrawi P."/>
            <person name="Gross S."/>
            <person name="Joshi V."/>
            <person name="Fowler G."/>
            <person name="Nazareth L."/>
            <person name="Reid J."/>
            <person name="Worley K."/>
            <person name="Petrosino J."/>
            <person name="Highlander S."/>
            <person name="Gibbs R."/>
        </authorList>
    </citation>
    <scope>NUCLEOTIDE SEQUENCE [LARGE SCALE GENOMIC DNA]</scope>
    <source>
        <strain evidence="3 4">ATCC 49175</strain>
    </source>
</reference>
<keyword evidence="2" id="KW-0472">Membrane</keyword>
<evidence type="ECO:0008006" key="5">
    <source>
        <dbReference type="Google" id="ProtNLM"/>
    </source>
</evidence>
<dbReference type="AlphaFoldDB" id="C8NDW5"/>
<gene>
    <name evidence="3" type="ORF">HMPREF0444_0110</name>
</gene>
<feature type="coiled-coil region" evidence="1">
    <location>
        <begin position="85"/>
        <end position="112"/>
    </location>
</feature>
<comment type="caution">
    <text evidence="3">The sequence shown here is derived from an EMBL/GenBank/DDBJ whole genome shotgun (WGS) entry which is preliminary data.</text>
</comment>
<dbReference type="HOGENOM" id="CLU_096049_0_0_9"/>